<keyword evidence="5" id="KW-1185">Reference proteome</keyword>
<dbReference type="Proteomes" id="UP000094020">
    <property type="component" value="Chromosome 11"/>
</dbReference>
<dbReference type="PROSITE" id="PS00659">
    <property type="entry name" value="GLYCOSYL_HYDROL_F5"/>
    <property type="match status" value="1"/>
</dbReference>
<accession>A0A1B9HXE8</accession>
<evidence type="ECO:0008006" key="6">
    <source>
        <dbReference type="Google" id="ProtNLM"/>
    </source>
</evidence>
<evidence type="ECO:0000313" key="4">
    <source>
        <dbReference type="EMBL" id="WWC73493.1"/>
    </source>
</evidence>
<dbReference type="OrthoDB" id="5591297at2759"/>
<dbReference type="STRING" id="1296096.A0A1B9HXE8"/>
<reference evidence="4" key="2">
    <citation type="submission" date="2013-07" db="EMBL/GenBank/DDBJ databases">
        <authorList>
            <consortium name="The Broad Institute Genome Sequencing Platform"/>
            <person name="Cuomo C."/>
            <person name="Litvintseva A."/>
            <person name="Chen Y."/>
            <person name="Heitman J."/>
            <person name="Sun S."/>
            <person name="Springer D."/>
            <person name="Dromer F."/>
            <person name="Young S.K."/>
            <person name="Zeng Q."/>
            <person name="Gargeya S."/>
            <person name="Fitzgerald M."/>
            <person name="Abouelleil A."/>
            <person name="Alvarado L."/>
            <person name="Berlin A.M."/>
            <person name="Chapman S.B."/>
            <person name="Dewar J."/>
            <person name="Goldberg J."/>
            <person name="Griggs A."/>
            <person name="Gujja S."/>
            <person name="Hansen M."/>
            <person name="Howarth C."/>
            <person name="Imamovic A."/>
            <person name="Larimer J."/>
            <person name="McCowan C."/>
            <person name="Murphy C."/>
            <person name="Pearson M."/>
            <person name="Priest M."/>
            <person name="Roberts A."/>
            <person name="Saif S."/>
            <person name="Shea T."/>
            <person name="Sykes S."/>
            <person name="Wortman J."/>
            <person name="Nusbaum C."/>
            <person name="Birren B."/>
        </authorList>
    </citation>
    <scope>NUCLEOTIDE SEQUENCE</scope>
    <source>
        <strain evidence="4">CBS 10737</strain>
    </source>
</reference>
<dbReference type="EMBL" id="CP144529">
    <property type="protein sequence ID" value="WWC73493.1"/>
    <property type="molecule type" value="Genomic_DNA"/>
</dbReference>
<dbReference type="InterPro" id="IPR014729">
    <property type="entry name" value="Rossmann-like_a/b/a_fold"/>
</dbReference>
<reference evidence="3" key="1">
    <citation type="submission" date="2013-07" db="EMBL/GenBank/DDBJ databases">
        <title>The Genome Sequence of Cryptococcus pinus CBS10737.</title>
        <authorList>
            <consortium name="The Broad Institute Genome Sequencing Platform"/>
            <person name="Cuomo C."/>
            <person name="Litvintseva A."/>
            <person name="Chen Y."/>
            <person name="Heitman J."/>
            <person name="Sun S."/>
            <person name="Springer D."/>
            <person name="Dromer F."/>
            <person name="Young S.K."/>
            <person name="Zeng Q."/>
            <person name="Gargeya S."/>
            <person name="Fitzgerald M."/>
            <person name="Abouelleil A."/>
            <person name="Alvarado L."/>
            <person name="Berlin A.M."/>
            <person name="Chapman S.B."/>
            <person name="Dewar J."/>
            <person name="Goldberg J."/>
            <person name="Griggs A."/>
            <person name="Gujja S."/>
            <person name="Hansen M."/>
            <person name="Howarth C."/>
            <person name="Imamovic A."/>
            <person name="Larimer J."/>
            <person name="McCowan C."/>
            <person name="Murphy C."/>
            <person name="Pearson M."/>
            <person name="Priest M."/>
            <person name="Roberts A."/>
            <person name="Saif S."/>
            <person name="Shea T."/>
            <person name="Sykes S."/>
            <person name="Wortman J."/>
            <person name="Nusbaum C."/>
            <person name="Birren B."/>
        </authorList>
    </citation>
    <scope>NUCLEOTIDE SEQUENCE [LARGE SCALE GENOMIC DNA]</scope>
    <source>
        <strain evidence="3">CBS 10737</strain>
    </source>
</reference>
<dbReference type="GO" id="GO:0005634">
    <property type="term" value="C:nucleus"/>
    <property type="evidence" value="ECO:0007669"/>
    <property type="project" value="TreeGrafter"/>
</dbReference>
<dbReference type="Gene3D" id="3.40.50.620">
    <property type="entry name" value="HUPs"/>
    <property type="match status" value="1"/>
</dbReference>
<gene>
    <name evidence="3" type="ORF">I206_05792</name>
    <name evidence="4" type="ORF">I206_107463</name>
</gene>
<dbReference type="PANTHER" id="PTHR31285">
    <property type="entry name" value="NICOTINAMIDE MONONUCLEOTIDE ADENYLYLTRANSFERASE"/>
    <property type="match status" value="1"/>
</dbReference>
<dbReference type="EMBL" id="KI894014">
    <property type="protein sequence ID" value="OCF47928.1"/>
    <property type="molecule type" value="Genomic_DNA"/>
</dbReference>
<dbReference type="PANTHER" id="PTHR31285:SF0">
    <property type="entry name" value="NICOTINAMIDE MONONUCLEOTIDE ADENYLYLTRANSFERASE"/>
    <property type="match status" value="1"/>
</dbReference>
<reference evidence="3" key="3">
    <citation type="submission" date="2016-07" db="EMBL/GenBank/DDBJ databases">
        <title>Evolution of pathogenesis and genome organization in the Tremellales.</title>
        <authorList>
            <person name="Cuomo C."/>
            <person name="Litvintseva A."/>
            <person name="Heitman J."/>
            <person name="Chen Y."/>
            <person name="Sun S."/>
            <person name="Springer D."/>
            <person name="Dromer F."/>
            <person name="Young S."/>
            <person name="Zeng Q."/>
            <person name="Chapman S."/>
            <person name="Gujja S."/>
            <person name="Saif S."/>
            <person name="Birren B."/>
        </authorList>
    </citation>
    <scope>NUCLEOTIDE SEQUENCE</scope>
    <source>
        <strain evidence="3">CBS 10737</strain>
    </source>
</reference>
<keyword evidence="2" id="KW-0326">Glycosidase</keyword>
<dbReference type="RefSeq" id="XP_019009147.1">
    <property type="nucleotide sequence ID" value="XM_019157507.1"/>
</dbReference>
<dbReference type="GO" id="GO:0016887">
    <property type="term" value="F:ATP hydrolysis activity"/>
    <property type="evidence" value="ECO:0007669"/>
    <property type="project" value="TreeGrafter"/>
</dbReference>
<dbReference type="GO" id="GO:0000309">
    <property type="term" value="F:nicotinamide-nucleotide adenylyltransferase activity"/>
    <property type="evidence" value="ECO:0007669"/>
    <property type="project" value="TreeGrafter"/>
</dbReference>
<evidence type="ECO:0000313" key="5">
    <source>
        <dbReference type="Proteomes" id="UP000094020"/>
    </source>
</evidence>
<keyword evidence="1" id="KW-0378">Hydrolase</keyword>
<dbReference type="GO" id="GO:0005975">
    <property type="term" value="P:carbohydrate metabolic process"/>
    <property type="evidence" value="ECO:0007669"/>
    <property type="project" value="InterPro"/>
</dbReference>
<name>A0A1B9HXE8_9TREE</name>
<evidence type="ECO:0000256" key="1">
    <source>
        <dbReference type="ARBA" id="ARBA00022801"/>
    </source>
</evidence>
<sequence>MTAKSHIQDTINRISSTPGSFELISSPTNWPISHNTAQKGSISNIHIAILDSSFNPPTIAHQAIAFSSFPSTSNTNTIQDDIDITSSSYSSSNEPIPYTCRLLLFSARNVEKQLRSKDTTVLQRLEMMSILSNSKFKDNNNNNDNIAIGLINEPTFVGKSSIIRNYLKNSLKEISNLNLNLSFLVGTDTLIRFFDPKFYPKNQMEIKLNEYFESGSYLISAKRGSDETNRAIEEEVLNRDGIKQWVNKGNLRLLGTGNEGWEEISSTKVREAVLKQNWDEVDKLVGKEMRDYIRKEGLYTS</sequence>
<protein>
    <recommendedName>
        <fullName evidence="6">Nicotinamide-nucleotide adenylyltransferase</fullName>
    </recommendedName>
</protein>
<organism evidence="3">
    <name type="scientific">Kwoniella pini CBS 10737</name>
    <dbReference type="NCBI Taxonomy" id="1296096"/>
    <lineage>
        <taxon>Eukaryota</taxon>
        <taxon>Fungi</taxon>
        <taxon>Dikarya</taxon>
        <taxon>Basidiomycota</taxon>
        <taxon>Agaricomycotina</taxon>
        <taxon>Tremellomycetes</taxon>
        <taxon>Tremellales</taxon>
        <taxon>Cryptococcaceae</taxon>
        <taxon>Kwoniella</taxon>
    </lineage>
</organism>
<proteinExistence type="predicted"/>
<dbReference type="InterPro" id="IPR018087">
    <property type="entry name" value="Glyco_hydro_5_CS"/>
</dbReference>
<dbReference type="SUPFAM" id="SSF52374">
    <property type="entry name" value="Nucleotidylyl transferase"/>
    <property type="match status" value="1"/>
</dbReference>
<dbReference type="GeneID" id="30174161"/>
<evidence type="ECO:0000313" key="3">
    <source>
        <dbReference type="EMBL" id="OCF47928.1"/>
    </source>
</evidence>
<dbReference type="GO" id="GO:0005737">
    <property type="term" value="C:cytoplasm"/>
    <property type="evidence" value="ECO:0007669"/>
    <property type="project" value="TreeGrafter"/>
</dbReference>
<evidence type="ECO:0000256" key="2">
    <source>
        <dbReference type="ARBA" id="ARBA00023295"/>
    </source>
</evidence>
<dbReference type="KEGG" id="kpin:30174161"/>
<reference evidence="4" key="4">
    <citation type="submission" date="2024-02" db="EMBL/GenBank/DDBJ databases">
        <title>Comparative genomics of Cryptococcus and Kwoniella reveals pathogenesis evolution and contrasting modes of karyotype evolution via chromosome fusion or intercentromeric recombination.</title>
        <authorList>
            <person name="Coelho M.A."/>
            <person name="David-Palma M."/>
            <person name="Shea T."/>
            <person name="Bowers K."/>
            <person name="McGinley-Smith S."/>
            <person name="Mohammad A.W."/>
            <person name="Gnirke A."/>
            <person name="Yurkov A.M."/>
            <person name="Nowrousian M."/>
            <person name="Sun S."/>
            <person name="Cuomo C.A."/>
            <person name="Heitman J."/>
        </authorList>
    </citation>
    <scope>NUCLEOTIDE SEQUENCE</scope>
    <source>
        <strain evidence="4">CBS 10737</strain>
    </source>
</reference>
<dbReference type="AlphaFoldDB" id="A0A1B9HXE8"/>
<dbReference type="GO" id="GO:0004553">
    <property type="term" value="F:hydrolase activity, hydrolyzing O-glycosyl compounds"/>
    <property type="evidence" value="ECO:0007669"/>
    <property type="project" value="InterPro"/>
</dbReference>